<dbReference type="InterPro" id="IPR011604">
    <property type="entry name" value="PDDEXK-like_dom_sf"/>
</dbReference>
<comment type="caution">
    <text evidence="18">The sequence shown here is derived from an EMBL/GenBank/DDBJ whole genome shotgun (WGS) entry which is preliminary data.</text>
</comment>
<feature type="domain" description="UvrD-like helicase ATP-binding" evidence="16">
    <location>
        <begin position="9"/>
        <end position="483"/>
    </location>
</feature>
<dbReference type="Gene3D" id="6.10.250.2380">
    <property type="match status" value="1"/>
</dbReference>
<keyword evidence="19" id="KW-1185">Reference proteome</keyword>
<gene>
    <name evidence="18" type="primary">addA</name>
    <name evidence="18" type="ORF">VRHSUH09_06265</name>
</gene>
<dbReference type="SUPFAM" id="SSF52980">
    <property type="entry name" value="Restriction endonuclease-like"/>
    <property type="match status" value="1"/>
</dbReference>
<keyword evidence="7 14" id="KW-0067">ATP-binding</keyword>
<name>A0ABX5C0F6_9FIRM</name>
<keyword evidence="4 14" id="KW-0378">Hydrolase</keyword>
<evidence type="ECO:0000256" key="7">
    <source>
        <dbReference type="ARBA" id="ARBA00022840"/>
    </source>
</evidence>
<keyword evidence="10" id="KW-0413">Isomerase</keyword>
<reference evidence="18 19" key="1">
    <citation type="submission" date="2018-01" db="EMBL/GenBank/DDBJ databases">
        <title>Draft genome sequences of clinical isolates and type strains of oral Veillonella including Veillonella infantum sp., nov.</title>
        <authorList>
            <person name="Mashima I."/>
            <person name="Liao Y.-C."/>
            <person name="Sabharwal A."/>
            <person name="Haase E.M."/>
            <person name="Nakazawa F."/>
            <person name="Scannapieco F.A."/>
        </authorList>
    </citation>
    <scope>NUCLEOTIDE SEQUENCE [LARGE SCALE GENOMIC DNA]</scope>
    <source>
        <strain evidence="18 19">JCM 15642</strain>
    </source>
</reference>
<dbReference type="Proteomes" id="UP000238774">
    <property type="component" value="Unassembled WGS sequence"/>
</dbReference>
<dbReference type="InterPro" id="IPR014152">
    <property type="entry name" value="AddA"/>
</dbReference>
<evidence type="ECO:0000313" key="19">
    <source>
        <dbReference type="Proteomes" id="UP000238774"/>
    </source>
</evidence>
<dbReference type="InterPro" id="IPR027417">
    <property type="entry name" value="P-loop_NTPase"/>
</dbReference>
<keyword evidence="2 14" id="KW-0547">Nucleotide-binding</keyword>
<dbReference type="Gene3D" id="3.90.320.10">
    <property type="match status" value="1"/>
</dbReference>
<evidence type="ECO:0000256" key="6">
    <source>
        <dbReference type="ARBA" id="ARBA00022839"/>
    </source>
</evidence>
<evidence type="ECO:0000256" key="8">
    <source>
        <dbReference type="ARBA" id="ARBA00023125"/>
    </source>
</evidence>
<dbReference type="SUPFAM" id="SSF52540">
    <property type="entry name" value="P-loop containing nucleoside triphosphate hydrolases"/>
    <property type="match status" value="1"/>
</dbReference>
<keyword evidence="1" id="KW-0540">Nuclease</keyword>
<dbReference type="RefSeq" id="WP_105081702.1">
    <property type="nucleotide sequence ID" value="NZ_PPCX01000010.1"/>
</dbReference>
<evidence type="ECO:0000256" key="15">
    <source>
        <dbReference type="SAM" id="MobiDB-lite"/>
    </source>
</evidence>
<dbReference type="InterPro" id="IPR014017">
    <property type="entry name" value="DNA_helicase_UvrD-like_C"/>
</dbReference>
<comment type="catalytic activity">
    <reaction evidence="13">
        <text>ATP + H2O = ADP + phosphate + H(+)</text>
        <dbReference type="Rhea" id="RHEA:13065"/>
        <dbReference type="ChEBI" id="CHEBI:15377"/>
        <dbReference type="ChEBI" id="CHEBI:15378"/>
        <dbReference type="ChEBI" id="CHEBI:30616"/>
        <dbReference type="ChEBI" id="CHEBI:43474"/>
        <dbReference type="ChEBI" id="CHEBI:456216"/>
        <dbReference type="EC" id="5.6.2.4"/>
    </reaction>
</comment>
<evidence type="ECO:0000256" key="3">
    <source>
        <dbReference type="ARBA" id="ARBA00022763"/>
    </source>
</evidence>
<evidence type="ECO:0000256" key="5">
    <source>
        <dbReference type="ARBA" id="ARBA00022806"/>
    </source>
</evidence>
<dbReference type="PANTHER" id="PTHR11070:SF48">
    <property type="entry name" value="ATP-DEPENDENT HELICASE_NUCLEASE SUBUNIT A"/>
    <property type="match status" value="1"/>
</dbReference>
<evidence type="ECO:0000256" key="12">
    <source>
        <dbReference type="ARBA" id="ARBA00034808"/>
    </source>
</evidence>
<dbReference type="InterPro" id="IPR038726">
    <property type="entry name" value="PDDEXK_AddAB-type"/>
</dbReference>
<evidence type="ECO:0000256" key="10">
    <source>
        <dbReference type="ARBA" id="ARBA00023235"/>
    </source>
</evidence>
<dbReference type="InterPro" id="IPR014016">
    <property type="entry name" value="UvrD-like_ATP-bd"/>
</dbReference>
<protein>
    <recommendedName>
        <fullName evidence="12">DNA 3'-5' helicase</fullName>
        <ecNumber evidence="12">5.6.2.4</ecNumber>
    </recommendedName>
</protein>
<dbReference type="Pfam" id="PF13361">
    <property type="entry name" value="UvrD_C"/>
    <property type="match status" value="1"/>
</dbReference>
<dbReference type="InterPro" id="IPR011335">
    <property type="entry name" value="Restrct_endonuc-II-like"/>
</dbReference>
<comment type="catalytic activity">
    <reaction evidence="11">
        <text>Couples ATP hydrolysis with the unwinding of duplex DNA by translocating in the 3'-5' direction.</text>
        <dbReference type="EC" id="5.6.2.4"/>
    </reaction>
</comment>
<feature type="binding site" evidence="14">
    <location>
        <begin position="30"/>
        <end position="37"/>
    </location>
    <ligand>
        <name>ATP</name>
        <dbReference type="ChEBI" id="CHEBI:30616"/>
    </ligand>
</feature>
<keyword evidence="8" id="KW-0238">DNA-binding</keyword>
<dbReference type="EMBL" id="PPCX01000010">
    <property type="protein sequence ID" value="PQL12030.1"/>
    <property type="molecule type" value="Genomic_DNA"/>
</dbReference>
<keyword evidence="9" id="KW-0234">DNA repair</keyword>
<dbReference type="EC" id="5.6.2.4" evidence="12"/>
<evidence type="ECO:0000256" key="4">
    <source>
        <dbReference type="ARBA" id="ARBA00022801"/>
    </source>
</evidence>
<evidence type="ECO:0000256" key="14">
    <source>
        <dbReference type="PROSITE-ProRule" id="PRU00560"/>
    </source>
</evidence>
<evidence type="ECO:0000256" key="13">
    <source>
        <dbReference type="ARBA" id="ARBA00048988"/>
    </source>
</evidence>
<feature type="domain" description="UvrD-like helicase C-terminal" evidence="17">
    <location>
        <begin position="516"/>
        <end position="803"/>
    </location>
</feature>
<evidence type="ECO:0000313" key="18">
    <source>
        <dbReference type="EMBL" id="PQL12030.1"/>
    </source>
</evidence>
<keyword evidence="3" id="KW-0227">DNA damage</keyword>
<feature type="compositionally biased region" description="Low complexity" evidence="15">
    <location>
        <begin position="1086"/>
        <end position="1102"/>
    </location>
</feature>
<accession>A0ABX5C0F6</accession>
<evidence type="ECO:0000256" key="11">
    <source>
        <dbReference type="ARBA" id="ARBA00034617"/>
    </source>
</evidence>
<evidence type="ECO:0000259" key="16">
    <source>
        <dbReference type="PROSITE" id="PS51198"/>
    </source>
</evidence>
<evidence type="ECO:0000256" key="2">
    <source>
        <dbReference type="ARBA" id="ARBA00022741"/>
    </source>
</evidence>
<organism evidence="18 19">
    <name type="scientific">Veillonella rogosae JCM 15642</name>
    <dbReference type="NCBI Taxonomy" id="1298595"/>
    <lineage>
        <taxon>Bacteria</taxon>
        <taxon>Bacillati</taxon>
        <taxon>Bacillota</taxon>
        <taxon>Negativicutes</taxon>
        <taxon>Veillonellales</taxon>
        <taxon>Veillonellaceae</taxon>
        <taxon>Veillonella</taxon>
    </lineage>
</organism>
<dbReference type="Pfam" id="PF00580">
    <property type="entry name" value="UvrD-helicase"/>
    <property type="match status" value="1"/>
</dbReference>
<dbReference type="PROSITE" id="PS51217">
    <property type="entry name" value="UVRD_HELICASE_CTER"/>
    <property type="match status" value="1"/>
</dbReference>
<dbReference type="Pfam" id="PF12705">
    <property type="entry name" value="PDDEXK_1"/>
    <property type="match status" value="1"/>
</dbReference>
<feature type="region of interest" description="Disordered" evidence="15">
    <location>
        <begin position="1086"/>
        <end position="1106"/>
    </location>
</feature>
<dbReference type="InterPro" id="IPR000212">
    <property type="entry name" value="DNA_helicase_UvrD/REP"/>
</dbReference>
<keyword evidence="6" id="KW-0269">Exonuclease</keyword>
<evidence type="ECO:0000259" key="17">
    <source>
        <dbReference type="PROSITE" id="PS51217"/>
    </source>
</evidence>
<sequence length="1304" mass="147284">MGVKWTPEQESAIIAPKDSSLDNQTLLVAAAAGSGKTAVLVERIITRLKDMDNPLSVQELMVVTFTKAAAQEMSARIGLALAKAMESTEDAAMQERLERQLNLLPSAHISTLHSFCQWVIRSYFYKLDINPTARIGNEAEMALLQQELLADLLTKSYEEGLYNIYELADFFSDDKSDAGLTAKIMSLYNYAMSLANPDGWLRKSLEPYKEAMTANPSDTLWGQYMWDNHVAVIDRIRERLERMEQILLDPVGPHKWQNIYDNQLAALGMLSSAQTWDDMGEACKHTDTFIKDQFRMGSKEAQAFDPILVAEFKSLGSQNKDDLKAMQASVFTVPEATLQDQFKAQYPIIEGLVELTIAFHKAYRDMKQEQGIMDFSDLEHLCLALLVEPGTEDDPQPSDVAKELQDTFKEIMVDEYQDTNGVQETIINLISRVDNRFYVGDVKQAIYSFRMADSSLFMEKYNTYGDTDAVERRIDLAKNFRSHENILAATNFLFYQIMTEEAAELNYTEAESLIPGRIVEDAPEDWVGGDVELQLLDVSKDTLSASESDEDEGDDPENNERELDFIIQKIKEIHGAKKKVQNPDGTFRQIEWRDFAILRRSLAGWGTRAVEAMRQAGIPAVVNERDGYFEAQEIQLLLALLSIIDNPEQDLPMAAVLHSGLVGLDANELGALRLSGDGSLWSLMPAYAEEAQDERLLAIIDHMERWRTLSRRHGVTDLLWDIYESQDYVNYVGAMPNGLVRRANVLALYDRAKGYEASGFRGLFRFLRFVESLRDSNQDMPLANVVSEADNVVRLMTIHKSKGLEFPVVFLSGVQKRFNMMDLRSELLIDKNAGLGLKGYFPDIRVSFPTMPWFYVKDVKEAALKAEEQRILYVALTRARDKLFLTGFVKGFKNSAGKLSSLGELINNVAAVEGQQLPTDIITQANTYLEWLIMGFTRHLDGGNPLRVAIEYEGPTYFDLPDKKCHIKVEIHDGSLYGDLDYKADIDETTINKVRELQAVNSVELPPEIEDRFNYTYPYSDATRRTAKISVSELKRRFQERELEAGTIDTLNEPIITVDAGAKRAVSDAILGQAIKLDIRNANSDATNNADSDATNNVDSDATSNDTVPTITVSADDLANSVFGRKPQALQSEEDVLTGAQWGTLMHEAMQWLPLAQYTQASLTKELDALVTKGTFTEEERNLLSDTSLYKFFSSDLGKRLINAKRIERELPFSMLFEGKRVYDTLEDGEDLFLQGIIDTAFEEDGEWVLVDYKTDRVKSGEDLIKRYKIQMDLYKEALQRLTGMPVKACYIYSFRLHDAIIID</sequence>
<dbReference type="PROSITE" id="PS51198">
    <property type="entry name" value="UVRD_HELICASE_ATP_BIND"/>
    <property type="match status" value="1"/>
</dbReference>
<dbReference type="Gene3D" id="3.40.50.300">
    <property type="entry name" value="P-loop containing nucleotide triphosphate hydrolases"/>
    <property type="match status" value="4"/>
</dbReference>
<dbReference type="PANTHER" id="PTHR11070">
    <property type="entry name" value="UVRD / RECB / PCRA DNA HELICASE FAMILY MEMBER"/>
    <property type="match status" value="1"/>
</dbReference>
<evidence type="ECO:0000256" key="9">
    <source>
        <dbReference type="ARBA" id="ARBA00023204"/>
    </source>
</evidence>
<dbReference type="NCBIfam" id="TIGR02785">
    <property type="entry name" value="addA_Gpos"/>
    <property type="match status" value="1"/>
</dbReference>
<proteinExistence type="predicted"/>
<keyword evidence="5 14" id="KW-0347">Helicase</keyword>
<dbReference type="GO" id="GO:0004386">
    <property type="term" value="F:helicase activity"/>
    <property type="evidence" value="ECO:0007669"/>
    <property type="project" value="UniProtKB-KW"/>
</dbReference>
<evidence type="ECO:0000256" key="1">
    <source>
        <dbReference type="ARBA" id="ARBA00022722"/>
    </source>
</evidence>